<dbReference type="OrthoDB" id="9801333at2"/>
<name>A0A235F774_9BACL</name>
<dbReference type="InterPro" id="IPR038584">
    <property type="entry name" value="Ribosomal_bL33_sf"/>
</dbReference>
<dbReference type="PANTHER" id="PTHR43168:SF5">
    <property type="entry name" value="LARGE RIBOSOMAL SUBUNIT PROTEIN BL33B"/>
    <property type="match status" value="1"/>
</dbReference>
<comment type="caution">
    <text evidence="6">The sequence shown here is derived from an EMBL/GenBank/DDBJ whole genome shotgun (WGS) entry which is preliminary data.</text>
</comment>
<dbReference type="GO" id="GO:0005737">
    <property type="term" value="C:cytoplasm"/>
    <property type="evidence" value="ECO:0007669"/>
    <property type="project" value="UniProtKB-ARBA"/>
</dbReference>
<keyword evidence="2 5" id="KW-0689">Ribosomal protein</keyword>
<evidence type="ECO:0000256" key="5">
    <source>
        <dbReference type="HAMAP-Rule" id="MF_00294"/>
    </source>
</evidence>
<dbReference type="InterPro" id="IPR001705">
    <property type="entry name" value="Ribosomal_bL33"/>
</dbReference>
<dbReference type="GO" id="GO:1990904">
    <property type="term" value="C:ribonucleoprotein complex"/>
    <property type="evidence" value="ECO:0007669"/>
    <property type="project" value="UniProtKB-KW"/>
</dbReference>
<keyword evidence="3 5" id="KW-0687">Ribonucleoprotein</keyword>
<dbReference type="HAMAP" id="MF_00294">
    <property type="entry name" value="Ribosomal_bL33"/>
    <property type="match status" value="1"/>
</dbReference>
<evidence type="ECO:0000313" key="6">
    <source>
        <dbReference type="EMBL" id="OYD57089.1"/>
    </source>
</evidence>
<evidence type="ECO:0000313" key="7">
    <source>
        <dbReference type="Proteomes" id="UP000215059"/>
    </source>
</evidence>
<dbReference type="InterPro" id="IPR011332">
    <property type="entry name" value="Ribosomal_zn-bd"/>
</dbReference>
<dbReference type="RefSeq" id="WP_094253209.1">
    <property type="nucleotide sequence ID" value="NZ_JBHLXL010000007.1"/>
</dbReference>
<protein>
    <recommendedName>
        <fullName evidence="4 5">Large ribosomal subunit protein bL33</fullName>
    </recommendedName>
</protein>
<dbReference type="AlphaFoldDB" id="A0A235F774"/>
<dbReference type="GO" id="GO:0005840">
    <property type="term" value="C:ribosome"/>
    <property type="evidence" value="ECO:0007669"/>
    <property type="project" value="UniProtKB-KW"/>
</dbReference>
<gene>
    <name evidence="5 6" type="primary">rpmG</name>
    <name evidence="6" type="ORF">CGZ90_14285</name>
</gene>
<dbReference type="SUPFAM" id="SSF57829">
    <property type="entry name" value="Zn-binding ribosomal proteins"/>
    <property type="match status" value="1"/>
</dbReference>
<dbReference type="GO" id="GO:0006412">
    <property type="term" value="P:translation"/>
    <property type="evidence" value="ECO:0007669"/>
    <property type="project" value="UniProtKB-UniRule"/>
</dbReference>
<dbReference type="Pfam" id="PF00471">
    <property type="entry name" value="Ribosomal_L33"/>
    <property type="match status" value="1"/>
</dbReference>
<dbReference type="EMBL" id="NOII01000006">
    <property type="protein sequence ID" value="OYD57089.1"/>
    <property type="molecule type" value="Genomic_DNA"/>
</dbReference>
<keyword evidence="7" id="KW-1185">Reference proteome</keyword>
<dbReference type="PROSITE" id="PS00582">
    <property type="entry name" value="RIBOSOMAL_L33"/>
    <property type="match status" value="1"/>
</dbReference>
<dbReference type="Proteomes" id="UP000215059">
    <property type="component" value="Unassembled WGS sequence"/>
</dbReference>
<accession>A0A235F774</accession>
<comment type="similarity">
    <text evidence="1 5">Belongs to the bacterial ribosomal protein bL33 family.</text>
</comment>
<dbReference type="InterPro" id="IPR018264">
    <property type="entry name" value="Ribosomal_bL33_CS"/>
</dbReference>
<dbReference type="Gene3D" id="2.20.28.120">
    <property type="entry name" value="Ribosomal protein L33"/>
    <property type="match status" value="1"/>
</dbReference>
<dbReference type="NCBIfam" id="NF001764">
    <property type="entry name" value="PRK00504.1"/>
    <property type="match status" value="1"/>
</dbReference>
<organism evidence="6 7">
    <name type="scientific">Fictibacillus aquaticus</name>
    <dbReference type="NCBI Taxonomy" id="2021314"/>
    <lineage>
        <taxon>Bacteria</taxon>
        <taxon>Bacillati</taxon>
        <taxon>Bacillota</taxon>
        <taxon>Bacilli</taxon>
        <taxon>Bacillales</taxon>
        <taxon>Fictibacillaceae</taxon>
        <taxon>Fictibacillus</taxon>
    </lineage>
</organism>
<reference evidence="6 7" key="1">
    <citation type="submission" date="2017-07" db="EMBL/GenBank/DDBJ databases">
        <title>Fictibacillus sp. nov. GDSW-R2A3 Genome sequencing and assembly.</title>
        <authorList>
            <person name="Mayilraj S."/>
        </authorList>
    </citation>
    <scope>NUCLEOTIDE SEQUENCE [LARGE SCALE GENOMIC DNA]</scope>
    <source>
        <strain evidence="6 7">GDSW-R2A3</strain>
    </source>
</reference>
<dbReference type="NCBIfam" id="NF001860">
    <property type="entry name" value="PRK00595.1"/>
    <property type="match status" value="1"/>
</dbReference>
<evidence type="ECO:0000256" key="2">
    <source>
        <dbReference type="ARBA" id="ARBA00022980"/>
    </source>
</evidence>
<sequence>MRKKVSLACEQCSNRNYTTMKNQQSQPERLQVKKFCSYCNAHTNHKETK</sequence>
<proteinExistence type="inferred from homology"/>
<evidence type="ECO:0000256" key="1">
    <source>
        <dbReference type="ARBA" id="ARBA00007596"/>
    </source>
</evidence>
<evidence type="ECO:0000256" key="4">
    <source>
        <dbReference type="ARBA" id="ARBA00035176"/>
    </source>
</evidence>
<dbReference type="NCBIfam" id="TIGR01023">
    <property type="entry name" value="rpmG_bact"/>
    <property type="match status" value="1"/>
</dbReference>
<dbReference type="GO" id="GO:0003735">
    <property type="term" value="F:structural constituent of ribosome"/>
    <property type="evidence" value="ECO:0007669"/>
    <property type="project" value="InterPro"/>
</dbReference>
<dbReference type="PANTHER" id="PTHR43168">
    <property type="entry name" value="50S RIBOSOMAL PROTEIN L33, CHLOROPLASTIC"/>
    <property type="match status" value="1"/>
</dbReference>
<evidence type="ECO:0000256" key="3">
    <source>
        <dbReference type="ARBA" id="ARBA00023274"/>
    </source>
</evidence>